<dbReference type="KEGG" id="saci:Sinac_3667"/>
<dbReference type="HOGENOM" id="CLU_077373_0_0_0"/>
<dbReference type="PANTHER" id="PTHR39425">
    <property type="entry name" value="LIPOPROTEIN CYTOCHROME C"/>
    <property type="match status" value="1"/>
</dbReference>
<keyword evidence="1" id="KW-0812">Transmembrane</keyword>
<accession>L0DEX3</accession>
<dbReference type="RefSeq" id="WP_015247055.1">
    <property type="nucleotide sequence ID" value="NC_019892.1"/>
</dbReference>
<evidence type="ECO:0000256" key="1">
    <source>
        <dbReference type="SAM" id="Phobius"/>
    </source>
</evidence>
<protein>
    <recommendedName>
        <fullName evidence="2">Cytochrome c7-like domain-containing protein</fullName>
    </recommendedName>
</protein>
<proteinExistence type="predicted"/>
<keyword evidence="1" id="KW-1133">Transmembrane helix</keyword>
<dbReference type="PANTHER" id="PTHR39425:SF1">
    <property type="entry name" value="CYTOCHROME C7-LIKE DOMAIN-CONTAINING PROTEIN"/>
    <property type="match status" value="1"/>
</dbReference>
<keyword evidence="1" id="KW-0472">Membrane</keyword>
<reference evidence="3 4" key="1">
    <citation type="submission" date="2012-02" db="EMBL/GenBank/DDBJ databases">
        <title>Complete sequence of chromosome of Singulisphaera acidiphila DSM 18658.</title>
        <authorList>
            <consortium name="US DOE Joint Genome Institute (JGI-PGF)"/>
            <person name="Lucas S."/>
            <person name="Copeland A."/>
            <person name="Lapidus A."/>
            <person name="Glavina del Rio T."/>
            <person name="Dalin E."/>
            <person name="Tice H."/>
            <person name="Bruce D."/>
            <person name="Goodwin L."/>
            <person name="Pitluck S."/>
            <person name="Peters L."/>
            <person name="Ovchinnikova G."/>
            <person name="Chertkov O."/>
            <person name="Kyrpides N."/>
            <person name="Mavromatis K."/>
            <person name="Ivanova N."/>
            <person name="Brettin T."/>
            <person name="Detter J.C."/>
            <person name="Han C."/>
            <person name="Larimer F."/>
            <person name="Land M."/>
            <person name="Hauser L."/>
            <person name="Markowitz V."/>
            <person name="Cheng J.-F."/>
            <person name="Hugenholtz P."/>
            <person name="Woyke T."/>
            <person name="Wu D."/>
            <person name="Tindall B."/>
            <person name="Pomrenke H."/>
            <person name="Brambilla E."/>
            <person name="Klenk H.-P."/>
            <person name="Eisen J.A."/>
        </authorList>
    </citation>
    <scope>NUCLEOTIDE SEQUENCE [LARGE SCALE GENOMIC DNA]</scope>
    <source>
        <strain evidence="4">ATCC BAA-1392 / DSM 18658 / VKM B-2454 / MOB10</strain>
    </source>
</reference>
<dbReference type="AlphaFoldDB" id="L0DEX3"/>
<dbReference type="STRING" id="886293.Sinac_3667"/>
<evidence type="ECO:0000313" key="3">
    <source>
        <dbReference type="EMBL" id="AGA27914.1"/>
    </source>
</evidence>
<organism evidence="3 4">
    <name type="scientific">Singulisphaera acidiphila (strain ATCC BAA-1392 / DSM 18658 / VKM B-2454 / MOB10)</name>
    <dbReference type="NCBI Taxonomy" id="886293"/>
    <lineage>
        <taxon>Bacteria</taxon>
        <taxon>Pseudomonadati</taxon>
        <taxon>Planctomycetota</taxon>
        <taxon>Planctomycetia</taxon>
        <taxon>Isosphaerales</taxon>
        <taxon>Isosphaeraceae</taxon>
        <taxon>Singulisphaera</taxon>
    </lineage>
</organism>
<feature type="transmembrane region" description="Helical" evidence="1">
    <location>
        <begin position="27"/>
        <end position="47"/>
    </location>
</feature>
<sequence>MPARPGSWGGAFTVQVFPPSTNTISRVSIFGAVFFAVGLLFVVYMIFRSPYITQVNVTVDQPVPFSHEHHITALGIDCRYCHTSVESSTFAGIPATETCMSCHSQIWVNSPMLEPVRKSMQTNEPIRWNRVHDLPDYAYFNHAVHVNKGVGCVSCHGRVDLMPLTWKAEPMTMEWCLGCHREPEKHLRPIEEVFNMTWTPPKDQLALGRELIKKQHIPVDRLTNCYVCHR</sequence>
<name>L0DEX3_SINAD</name>
<gene>
    <name evidence="3" type="ordered locus">Sinac_3667</name>
</gene>
<dbReference type="Gene3D" id="3.90.10.10">
    <property type="entry name" value="Cytochrome C3"/>
    <property type="match status" value="2"/>
</dbReference>
<keyword evidence="4" id="KW-1185">Reference proteome</keyword>
<dbReference type="eggNOG" id="COG3880">
    <property type="taxonomic scope" value="Bacteria"/>
</dbReference>
<dbReference type="CDD" id="cd08168">
    <property type="entry name" value="Cytochrom_C3"/>
    <property type="match status" value="1"/>
</dbReference>
<feature type="domain" description="Cytochrome c7-like" evidence="2">
    <location>
        <begin position="139"/>
        <end position="229"/>
    </location>
</feature>
<dbReference type="OrthoDB" id="9814800at2"/>
<dbReference type="SUPFAM" id="SSF48695">
    <property type="entry name" value="Multiheme cytochromes"/>
    <property type="match status" value="1"/>
</dbReference>
<evidence type="ECO:0000259" key="2">
    <source>
        <dbReference type="Pfam" id="PF14522"/>
    </source>
</evidence>
<dbReference type="Proteomes" id="UP000010798">
    <property type="component" value="Chromosome"/>
</dbReference>
<dbReference type="EMBL" id="CP003364">
    <property type="protein sequence ID" value="AGA27914.1"/>
    <property type="molecule type" value="Genomic_DNA"/>
</dbReference>
<evidence type="ECO:0000313" key="4">
    <source>
        <dbReference type="Proteomes" id="UP000010798"/>
    </source>
</evidence>
<dbReference type="Pfam" id="PF14522">
    <property type="entry name" value="Cytochrome_C7"/>
    <property type="match status" value="1"/>
</dbReference>
<dbReference type="InterPro" id="IPR036280">
    <property type="entry name" value="Multihaem_cyt_sf"/>
</dbReference>
<dbReference type="InterPro" id="IPR029467">
    <property type="entry name" value="Cyt_c7-like"/>
</dbReference>